<keyword evidence="3" id="KW-1185">Reference proteome</keyword>
<gene>
    <name evidence="2" type="ORF">AMTR_s00010p00221320</name>
</gene>
<sequence length="91" mass="10189">MDTATAMDGKENKYDPPALELRFLPMILSPSFYTFVVIALGVEDADQRGFVQVSEVRTKRGGEGDEGWRGLHVGSPHCFRVSPCLAWDMHF</sequence>
<keyword evidence="1" id="KW-1133">Transmembrane helix</keyword>
<proteinExistence type="predicted"/>
<dbReference type="AlphaFoldDB" id="W1NFL0"/>
<evidence type="ECO:0000313" key="3">
    <source>
        <dbReference type="Proteomes" id="UP000017836"/>
    </source>
</evidence>
<dbReference type="EMBL" id="KI397513">
    <property type="protein sequence ID" value="ERM94261.1"/>
    <property type="molecule type" value="Genomic_DNA"/>
</dbReference>
<evidence type="ECO:0000256" key="1">
    <source>
        <dbReference type="SAM" id="Phobius"/>
    </source>
</evidence>
<dbReference type="Proteomes" id="UP000017836">
    <property type="component" value="Unassembled WGS sequence"/>
</dbReference>
<keyword evidence="1" id="KW-0812">Transmembrane</keyword>
<feature type="transmembrane region" description="Helical" evidence="1">
    <location>
        <begin position="23"/>
        <end position="42"/>
    </location>
</feature>
<reference evidence="3" key="1">
    <citation type="journal article" date="2013" name="Science">
        <title>The Amborella genome and the evolution of flowering plants.</title>
        <authorList>
            <consortium name="Amborella Genome Project"/>
        </authorList>
    </citation>
    <scope>NUCLEOTIDE SEQUENCE [LARGE SCALE GENOMIC DNA]</scope>
</reference>
<name>W1NFL0_AMBTC</name>
<dbReference type="Gramene" id="ERM94261">
    <property type="protein sequence ID" value="ERM94261"/>
    <property type="gene ID" value="AMTR_s00010p00221320"/>
</dbReference>
<dbReference type="HOGENOM" id="CLU_2429991_0_0_1"/>
<evidence type="ECO:0000313" key="2">
    <source>
        <dbReference type="EMBL" id="ERM94261.1"/>
    </source>
</evidence>
<protein>
    <submittedName>
        <fullName evidence="2">Uncharacterized protein</fullName>
    </submittedName>
</protein>
<accession>W1NFL0</accession>
<keyword evidence="1" id="KW-0472">Membrane</keyword>
<organism evidence="2 3">
    <name type="scientific">Amborella trichopoda</name>
    <dbReference type="NCBI Taxonomy" id="13333"/>
    <lineage>
        <taxon>Eukaryota</taxon>
        <taxon>Viridiplantae</taxon>
        <taxon>Streptophyta</taxon>
        <taxon>Embryophyta</taxon>
        <taxon>Tracheophyta</taxon>
        <taxon>Spermatophyta</taxon>
        <taxon>Magnoliopsida</taxon>
        <taxon>Amborellales</taxon>
        <taxon>Amborellaceae</taxon>
        <taxon>Amborella</taxon>
    </lineage>
</organism>